<gene>
    <name evidence="1" type="ORF">L6452_37347</name>
</gene>
<keyword evidence="2" id="KW-1185">Reference proteome</keyword>
<comment type="caution">
    <text evidence="1">The sequence shown here is derived from an EMBL/GenBank/DDBJ whole genome shotgun (WGS) entry which is preliminary data.</text>
</comment>
<name>A0ACB8Y375_ARCLA</name>
<reference evidence="2" key="1">
    <citation type="journal article" date="2022" name="Mol. Ecol. Resour.">
        <title>The genomes of chicory, endive, great burdock and yacon provide insights into Asteraceae palaeo-polyploidization history and plant inulin production.</title>
        <authorList>
            <person name="Fan W."/>
            <person name="Wang S."/>
            <person name="Wang H."/>
            <person name="Wang A."/>
            <person name="Jiang F."/>
            <person name="Liu H."/>
            <person name="Zhao H."/>
            <person name="Xu D."/>
            <person name="Zhang Y."/>
        </authorList>
    </citation>
    <scope>NUCLEOTIDE SEQUENCE [LARGE SCALE GENOMIC DNA]</scope>
    <source>
        <strain evidence="2">cv. Niubang</strain>
    </source>
</reference>
<accession>A0ACB8Y375</accession>
<dbReference type="Proteomes" id="UP001055879">
    <property type="component" value="Linkage Group LG14"/>
</dbReference>
<evidence type="ECO:0000313" key="1">
    <source>
        <dbReference type="EMBL" id="KAI3678068.1"/>
    </source>
</evidence>
<protein>
    <submittedName>
        <fullName evidence="1">Uncharacterized protein</fullName>
    </submittedName>
</protein>
<organism evidence="1 2">
    <name type="scientific">Arctium lappa</name>
    <name type="common">Greater burdock</name>
    <name type="synonym">Lappa major</name>
    <dbReference type="NCBI Taxonomy" id="4217"/>
    <lineage>
        <taxon>Eukaryota</taxon>
        <taxon>Viridiplantae</taxon>
        <taxon>Streptophyta</taxon>
        <taxon>Embryophyta</taxon>
        <taxon>Tracheophyta</taxon>
        <taxon>Spermatophyta</taxon>
        <taxon>Magnoliopsida</taxon>
        <taxon>eudicotyledons</taxon>
        <taxon>Gunneridae</taxon>
        <taxon>Pentapetalae</taxon>
        <taxon>asterids</taxon>
        <taxon>campanulids</taxon>
        <taxon>Asterales</taxon>
        <taxon>Asteraceae</taxon>
        <taxon>Carduoideae</taxon>
        <taxon>Cardueae</taxon>
        <taxon>Arctiinae</taxon>
        <taxon>Arctium</taxon>
    </lineage>
</organism>
<reference evidence="1 2" key="2">
    <citation type="journal article" date="2022" name="Mol. Ecol. Resour.">
        <title>The genomes of chicory, endive, great burdock and yacon provide insights into Asteraceae paleo-polyploidization history and plant inulin production.</title>
        <authorList>
            <person name="Fan W."/>
            <person name="Wang S."/>
            <person name="Wang H."/>
            <person name="Wang A."/>
            <person name="Jiang F."/>
            <person name="Liu H."/>
            <person name="Zhao H."/>
            <person name="Xu D."/>
            <person name="Zhang Y."/>
        </authorList>
    </citation>
    <scope>NUCLEOTIDE SEQUENCE [LARGE SCALE GENOMIC DNA]</scope>
    <source>
        <strain evidence="2">cv. Niubang</strain>
    </source>
</reference>
<sequence>MLSSLDIPTLPITPNLPILPTVDLASSFLYVMDVVFTRFDGDGVEASRWWLWLFEFYFTNMVTGVEGEERAPEVMTLHGAAVALRSWWWIYEGIVNGVGLHTNDKAFYDKENGSREKVEE</sequence>
<proteinExistence type="predicted"/>
<evidence type="ECO:0000313" key="2">
    <source>
        <dbReference type="Proteomes" id="UP001055879"/>
    </source>
</evidence>
<dbReference type="EMBL" id="CM042060">
    <property type="protein sequence ID" value="KAI3678068.1"/>
    <property type="molecule type" value="Genomic_DNA"/>
</dbReference>